<accession>A0A2V3PI62</accession>
<dbReference type="Gene3D" id="3.40.50.1820">
    <property type="entry name" value="alpha/beta hydrolase"/>
    <property type="match status" value="1"/>
</dbReference>
<evidence type="ECO:0000313" key="3">
    <source>
        <dbReference type="EMBL" id="PXV58898.1"/>
    </source>
</evidence>
<keyword evidence="1" id="KW-0732">Signal</keyword>
<organism evidence="3 4">
    <name type="scientific">Dysgonomonas alginatilytica</name>
    <dbReference type="NCBI Taxonomy" id="1605892"/>
    <lineage>
        <taxon>Bacteria</taxon>
        <taxon>Pseudomonadati</taxon>
        <taxon>Bacteroidota</taxon>
        <taxon>Bacteroidia</taxon>
        <taxon>Bacteroidales</taxon>
        <taxon>Dysgonomonadaceae</taxon>
        <taxon>Dysgonomonas</taxon>
    </lineage>
</organism>
<dbReference type="OrthoDB" id="9803578at2"/>
<dbReference type="InterPro" id="IPR014756">
    <property type="entry name" value="Ig_E-set"/>
</dbReference>
<feature type="signal peptide" evidence="1">
    <location>
        <begin position="1"/>
        <end position="19"/>
    </location>
</feature>
<dbReference type="EMBL" id="QICL01000041">
    <property type="protein sequence ID" value="PXV58898.1"/>
    <property type="molecule type" value="Genomic_DNA"/>
</dbReference>
<feature type="domain" description="Glycoside hydrolase family 13 N-terminal" evidence="2">
    <location>
        <begin position="38"/>
        <end position="100"/>
    </location>
</feature>
<dbReference type="CDD" id="cd11294">
    <property type="entry name" value="E_set_Esterase_like_N"/>
    <property type="match status" value="1"/>
</dbReference>
<dbReference type="Pfam" id="PF02922">
    <property type="entry name" value="CBM_48"/>
    <property type="match status" value="1"/>
</dbReference>
<dbReference type="PANTHER" id="PTHR48098:SF1">
    <property type="entry name" value="DIACYLGLYCEROL ACYLTRANSFERASE_MYCOLYLTRANSFERASE AG85A"/>
    <property type="match status" value="1"/>
</dbReference>
<sequence length="391" mass="44014">MKRILFILTICLISTGLLAQQNLDFSKKVEIISPQINSDNTVTFRLMAPNAKEVKLQGDWMPSEGWITKLQDLQKDETGVWSFTTQVLPSDLYSYTFIVDGLKVLDPNNVYQVRDVATVMNIFLIEGGLGDLYKVQDVPHGTVARCWYDSPKLDSPRRITIYTPAGYEAGKDKYPVFYLLHGMGGDEEAWMALGRASQILDNLIAQGKAKPMIVVMTNGHTSNTAAPGESSKGFYKPDMRAPDIFSGDMEANFGDVIKFVESNYRVKADKQNRAIAGLSMGGFHSLYISANYPNTFDYIGLFSPAILPPANAASPMYVDLDAKLKTQQDNGYSLYWIGIGKTDFLFQNVVDYRSKLDSMKFKYQYRESEGGHTWANWRLYLSEFAPMLFQK</sequence>
<protein>
    <submittedName>
        <fullName evidence="3">Enterochelin esterase family protein</fullName>
    </submittedName>
</protein>
<dbReference type="InterPro" id="IPR000801">
    <property type="entry name" value="Esterase-like"/>
</dbReference>
<evidence type="ECO:0000256" key="1">
    <source>
        <dbReference type="SAM" id="SignalP"/>
    </source>
</evidence>
<dbReference type="InterPro" id="IPR013783">
    <property type="entry name" value="Ig-like_fold"/>
</dbReference>
<dbReference type="GO" id="GO:0005975">
    <property type="term" value="P:carbohydrate metabolic process"/>
    <property type="evidence" value="ECO:0007669"/>
    <property type="project" value="InterPro"/>
</dbReference>
<dbReference type="RefSeq" id="WP_110312472.1">
    <property type="nucleotide sequence ID" value="NZ_QICL01000041.1"/>
</dbReference>
<dbReference type="InterPro" id="IPR050583">
    <property type="entry name" value="Mycobacterial_A85_antigen"/>
</dbReference>
<dbReference type="InterPro" id="IPR029058">
    <property type="entry name" value="AB_hydrolase_fold"/>
</dbReference>
<reference evidence="3 4" key="1">
    <citation type="submission" date="2018-03" db="EMBL/GenBank/DDBJ databases">
        <title>Genomic Encyclopedia of Archaeal and Bacterial Type Strains, Phase II (KMG-II): from individual species to whole genera.</title>
        <authorList>
            <person name="Goeker M."/>
        </authorList>
    </citation>
    <scope>NUCLEOTIDE SEQUENCE [LARGE SCALE GENOMIC DNA]</scope>
    <source>
        <strain evidence="3 4">DSM 100214</strain>
    </source>
</reference>
<evidence type="ECO:0000313" key="4">
    <source>
        <dbReference type="Proteomes" id="UP000247973"/>
    </source>
</evidence>
<dbReference type="Pfam" id="PF00756">
    <property type="entry name" value="Esterase"/>
    <property type="match status" value="1"/>
</dbReference>
<dbReference type="InterPro" id="IPR004193">
    <property type="entry name" value="Glyco_hydro_13_N"/>
</dbReference>
<name>A0A2V3PI62_9BACT</name>
<dbReference type="PANTHER" id="PTHR48098">
    <property type="entry name" value="ENTEROCHELIN ESTERASE-RELATED"/>
    <property type="match status" value="1"/>
</dbReference>
<keyword evidence="4" id="KW-1185">Reference proteome</keyword>
<dbReference type="Gene3D" id="2.60.40.10">
    <property type="entry name" value="Immunoglobulins"/>
    <property type="match status" value="1"/>
</dbReference>
<gene>
    <name evidence="3" type="ORF">CLV62_1419</name>
</gene>
<dbReference type="SUPFAM" id="SSF81296">
    <property type="entry name" value="E set domains"/>
    <property type="match status" value="1"/>
</dbReference>
<dbReference type="AlphaFoldDB" id="A0A2V3PI62"/>
<dbReference type="Proteomes" id="UP000247973">
    <property type="component" value="Unassembled WGS sequence"/>
</dbReference>
<feature type="chain" id="PRO_5016120238" evidence="1">
    <location>
        <begin position="20"/>
        <end position="391"/>
    </location>
</feature>
<comment type="caution">
    <text evidence="3">The sequence shown here is derived from an EMBL/GenBank/DDBJ whole genome shotgun (WGS) entry which is preliminary data.</text>
</comment>
<evidence type="ECO:0000259" key="2">
    <source>
        <dbReference type="Pfam" id="PF02922"/>
    </source>
</evidence>
<proteinExistence type="predicted"/>
<dbReference type="GO" id="GO:0004553">
    <property type="term" value="F:hydrolase activity, hydrolyzing O-glycosyl compounds"/>
    <property type="evidence" value="ECO:0007669"/>
    <property type="project" value="InterPro"/>
</dbReference>
<dbReference type="SUPFAM" id="SSF53474">
    <property type="entry name" value="alpha/beta-Hydrolases"/>
    <property type="match status" value="1"/>
</dbReference>
<dbReference type="SMR" id="A0A2V3PI62"/>
<dbReference type="GO" id="GO:0016747">
    <property type="term" value="F:acyltransferase activity, transferring groups other than amino-acyl groups"/>
    <property type="evidence" value="ECO:0007669"/>
    <property type="project" value="TreeGrafter"/>
</dbReference>